<dbReference type="EMBL" id="ANJA01002475">
    <property type="protein sequence ID" value="ETO69854.1"/>
    <property type="molecule type" value="Genomic_DNA"/>
</dbReference>
<evidence type="ECO:0000313" key="2">
    <source>
        <dbReference type="Proteomes" id="UP000028582"/>
    </source>
</evidence>
<evidence type="ECO:0000313" key="1">
    <source>
        <dbReference type="EMBL" id="ETO69854.1"/>
    </source>
</evidence>
<proteinExistence type="predicted"/>
<gene>
    <name evidence="1" type="ORF">F444_13627</name>
</gene>
<comment type="caution">
    <text evidence="1">The sequence shown here is derived from an EMBL/GenBank/DDBJ whole genome shotgun (WGS) entry which is preliminary data.</text>
</comment>
<reference evidence="1 2" key="1">
    <citation type="submission" date="2013-11" db="EMBL/GenBank/DDBJ databases">
        <title>The Genome Sequence of Phytophthora parasitica P1976.</title>
        <authorList>
            <consortium name="The Broad Institute Genomics Platform"/>
            <person name="Russ C."/>
            <person name="Tyler B."/>
            <person name="Panabieres F."/>
            <person name="Shan W."/>
            <person name="Tripathy S."/>
            <person name="Grunwald N."/>
            <person name="Machado M."/>
            <person name="Johnson C.S."/>
            <person name="Walker B."/>
            <person name="Young S."/>
            <person name="Zeng Q."/>
            <person name="Gargeya S."/>
            <person name="Fitzgerald M."/>
            <person name="Haas B."/>
            <person name="Abouelleil A."/>
            <person name="Allen A.W."/>
            <person name="Alvarado L."/>
            <person name="Arachchi H.M."/>
            <person name="Berlin A.M."/>
            <person name="Chapman S.B."/>
            <person name="Gainer-Dewar J."/>
            <person name="Goldberg J."/>
            <person name="Griggs A."/>
            <person name="Gujja S."/>
            <person name="Hansen M."/>
            <person name="Howarth C."/>
            <person name="Imamovic A."/>
            <person name="Ireland A."/>
            <person name="Larimer J."/>
            <person name="McCowan C."/>
            <person name="Murphy C."/>
            <person name="Pearson M."/>
            <person name="Poon T.W."/>
            <person name="Priest M."/>
            <person name="Roberts A."/>
            <person name="Saif S."/>
            <person name="Shea T."/>
            <person name="Sisk P."/>
            <person name="Sykes S."/>
            <person name="Wortman J."/>
            <person name="Nusbaum C."/>
            <person name="Birren B."/>
        </authorList>
    </citation>
    <scope>NUCLEOTIDE SEQUENCE [LARGE SCALE GENOMIC DNA]</scope>
    <source>
        <strain evidence="1 2">P1976</strain>
    </source>
</reference>
<protein>
    <submittedName>
        <fullName evidence="1">Uncharacterized protein</fullName>
    </submittedName>
</protein>
<sequence length="71" mass="7565">MAATAASQATTNVEMAGDTKLNGIVTARKGIIEKQPLGGKIKKFTFTLEDGFEVLRTKLFGYLEGAPFTGL</sequence>
<name>A0A080ZT93_PHYNI</name>
<dbReference type="Proteomes" id="UP000028582">
    <property type="component" value="Unassembled WGS sequence"/>
</dbReference>
<dbReference type="AlphaFoldDB" id="A0A080ZT93"/>
<accession>A0A080ZT93</accession>
<organism evidence="1 2">
    <name type="scientific">Phytophthora nicotianae P1976</name>
    <dbReference type="NCBI Taxonomy" id="1317066"/>
    <lineage>
        <taxon>Eukaryota</taxon>
        <taxon>Sar</taxon>
        <taxon>Stramenopiles</taxon>
        <taxon>Oomycota</taxon>
        <taxon>Peronosporomycetes</taxon>
        <taxon>Peronosporales</taxon>
        <taxon>Peronosporaceae</taxon>
        <taxon>Phytophthora</taxon>
    </lineage>
</organism>